<dbReference type="PROSITE" id="PS51195">
    <property type="entry name" value="Q_MOTIF"/>
    <property type="match status" value="1"/>
</dbReference>
<evidence type="ECO:0000256" key="1">
    <source>
        <dbReference type="ARBA" id="ARBA00022741"/>
    </source>
</evidence>
<dbReference type="EMBL" id="JBEQCT010000011">
    <property type="protein sequence ID" value="MFM2486795.1"/>
    <property type="molecule type" value="Genomic_DNA"/>
</dbReference>
<dbReference type="Proteomes" id="UP001629953">
    <property type="component" value="Unassembled WGS sequence"/>
</dbReference>
<dbReference type="CDD" id="cd00268">
    <property type="entry name" value="DEADc"/>
    <property type="match status" value="1"/>
</dbReference>
<gene>
    <name evidence="11" type="primary">dbpA</name>
    <name evidence="11" type="ORF">ABUE30_17320</name>
</gene>
<evidence type="ECO:0000256" key="3">
    <source>
        <dbReference type="ARBA" id="ARBA00022806"/>
    </source>
</evidence>
<evidence type="ECO:0000256" key="2">
    <source>
        <dbReference type="ARBA" id="ARBA00022801"/>
    </source>
</evidence>
<evidence type="ECO:0000256" key="7">
    <source>
        <dbReference type="RuleBase" id="RU000492"/>
    </source>
</evidence>
<dbReference type="InterPro" id="IPR027417">
    <property type="entry name" value="P-loop_NTPase"/>
</dbReference>
<feature type="domain" description="DEAD-box RNA helicase Q" evidence="10">
    <location>
        <begin position="4"/>
        <end position="32"/>
    </location>
</feature>
<dbReference type="InterPro" id="IPR011545">
    <property type="entry name" value="DEAD/DEAH_box_helicase_dom"/>
</dbReference>
<dbReference type="SUPFAM" id="SSF52540">
    <property type="entry name" value="P-loop containing nucleoside triphosphate hydrolases"/>
    <property type="match status" value="1"/>
</dbReference>
<sequence length="460" mass="50481">MSQTSFATLPLKPELIATLDALGYTQMTPIQALSLPIILAGQDVIGQGKTGSGKTAAFGLGVLSNLDVARFRVQALILCPTRELADQVASDIRTLARGIHNIKVLTLCGGSPMGPQIGSLEHGAHILVGTPGRVLDHLEKSRIDLTELNTFVLDEADRMLEMGFQEALDAIVSHAPAIRQTLLFSATFPPKIQAIADHIMQKPQLIQVESSDDVSQIEQHFFHIEDELARLEAIEQLMYVHQPESAVIFCNTKRAVKEVAQALKEHRFSVVALHGDLEQRDRDQALLQFANKSISILVATDVAARGLDIDQLDAVFNFELSPDPQVHVHRIGRTGRAGNQGQAFSFFSDSERYRLAQIEDELPTPIEIEELPALNSRPQAYQAQMVTLQIDGGKKQKIRPGDILGALTSHSDISAQEVGKINVLAMRAYVAVNQRVAKQALNTLESGKIKGRQFRARLLK</sequence>
<evidence type="ECO:0000313" key="12">
    <source>
        <dbReference type="Proteomes" id="UP001629953"/>
    </source>
</evidence>
<accession>A0ABW9GAN8</accession>
<feature type="short sequence motif" description="Q motif" evidence="6">
    <location>
        <begin position="4"/>
        <end position="32"/>
    </location>
</feature>
<feature type="domain" description="Helicase ATP-binding" evidence="8">
    <location>
        <begin position="35"/>
        <end position="206"/>
    </location>
</feature>
<feature type="domain" description="Helicase C-terminal" evidence="9">
    <location>
        <begin position="216"/>
        <end position="379"/>
    </location>
</feature>
<dbReference type="CDD" id="cd18787">
    <property type="entry name" value="SF2_C_DEAD"/>
    <property type="match status" value="1"/>
</dbReference>
<evidence type="ECO:0000259" key="10">
    <source>
        <dbReference type="PROSITE" id="PS51195"/>
    </source>
</evidence>
<dbReference type="PANTHER" id="PTHR47959:SF1">
    <property type="entry name" value="ATP-DEPENDENT RNA HELICASE DBPA"/>
    <property type="match status" value="1"/>
</dbReference>
<dbReference type="InterPro" id="IPR050079">
    <property type="entry name" value="DEAD_box_RNA_helicase"/>
</dbReference>
<evidence type="ECO:0000313" key="11">
    <source>
        <dbReference type="EMBL" id="MFM2486795.1"/>
    </source>
</evidence>
<dbReference type="InterPro" id="IPR014014">
    <property type="entry name" value="RNA_helicase_DEAD_Q_motif"/>
</dbReference>
<dbReference type="Pfam" id="PF00270">
    <property type="entry name" value="DEAD"/>
    <property type="match status" value="1"/>
</dbReference>
<dbReference type="SMART" id="SM00490">
    <property type="entry name" value="HELICc"/>
    <property type="match status" value="1"/>
</dbReference>
<keyword evidence="3 7" id="KW-0347">Helicase</keyword>
<dbReference type="PROSITE" id="PS00039">
    <property type="entry name" value="DEAD_ATP_HELICASE"/>
    <property type="match status" value="1"/>
</dbReference>
<evidence type="ECO:0000256" key="5">
    <source>
        <dbReference type="ARBA" id="ARBA00038437"/>
    </source>
</evidence>
<dbReference type="PANTHER" id="PTHR47959">
    <property type="entry name" value="ATP-DEPENDENT RNA HELICASE RHLE-RELATED"/>
    <property type="match status" value="1"/>
</dbReference>
<evidence type="ECO:0000259" key="8">
    <source>
        <dbReference type="PROSITE" id="PS51192"/>
    </source>
</evidence>
<dbReference type="InterPro" id="IPR014001">
    <property type="entry name" value="Helicase_ATP-bd"/>
</dbReference>
<dbReference type="Pfam" id="PF03880">
    <property type="entry name" value="DbpA"/>
    <property type="match status" value="1"/>
</dbReference>
<proteinExistence type="inferred from homology"/>
<keyword evidence="4 7" id="KW-0067">ATP-binding</keyword>
<evidence type="ECO:0000259" key="9">
    <source>
        <dbReference type="PROSITE" id="PS51194"/>
    </source>
</evidence>
<dbReference type="Gene3D" id="3.40.50.300">
    <property type="entry name" value="P-loop containing nucleotide triphosphate hydrolases"/>
    <property type="match status" value="2"/>
</dbReference>
<dbReference type="InterPro" id="IPR001650">
    <property type="entry name" value="Helicase_C-like"/>
</dbReference>
<evidence type="ECO:0000256" key="6">
    <source>
        <dbReference type="PROSITE-ProRule" id="PRU00552"/>
    </source>
</evidence>
<evidence type="ECO:0000256" key="4">
    <source>
        <dbReference type="ARBA" id="ARBA00022840"/>
    </source>
</evidence>
<protein>
    <submittedName>
        <fullName evidence="11">ATP-dependent RNA helicase DbpA</fullName>
        <ecNumber evidence="11">3.6.4.13</ecNumber>
    </submittedName>
</protein>
<dbReference type="PROSITE" id="PS51192">
    <property type="entry name" value="HELICASE_ATP_BIND_1"/>
    <property type="match status" value="1"/>
</dbReference>
<dbReference type="Pfam" id="PF00271">
    <property type="entry name" value="Helicase_C"/>
    <property type="match status" value="1"/>
</dbReference>
<keyword evidence="12" id="KW-1185">Reference proteome</keyword>
<name>A0ABW9GAN8_9GAMM</name>
<dbReference type="PROSITE" id="PS51194">
    <property type="entry name" value="HELICASE_CTER"/>
    <property type="match status" value="1"/>
</dbReference>
<dbReference type="RefSeq" id="WP_408625093.1">
    <property type="nucleotide sequence ID" value="NZ_JBEQCT010000011.1"/>
</dbReference>
<dbReference type="GO" id="GO:0016787">
    <property type="term" value="F:hydrolase activity"/>
    <property type="evidence" value="ECO:0007669"/>
    <property type="project" value="UniProtKB-KW"/>
</dbReference>
<organism evidence="11 12">
    <name type="scientific">Celerinatantimonas yamalensis</name>
    <dbReference type="NCBI Taxonomy" id="559956"/>
    <lineage>
        <taxon>Bacteria</taxon>
        <taxon>Pseudomonadati</taxon>
        <taxon>Pseudomonadota</taxon>
        <taxon>Gammaproteobacteria</taxon>
        <taxon>Celerinatantimonadaceae</taxon>
        <taxon>Celerinatantimonas</taxon>
    </lineage>
</organism>
<dbReference type="Gene3D" id="3.30.70.330">
    <property type="match status" value="1"/>
</dbReference>
<reference evidence="11 12" key="1">
    <citation type="journal article" date="2013" name="Int. J. Syst. Evol. Microbiol.">
        <title>Celerinatantimonas yamalensis sp. nov., a cold-adapted diazotrophic bacterium from a cold permafrost brine.</title>
        <authorList>
            <person name="Shcherbakova V."/>
            <person name="Chuvilskaya N."/>
            <person name="Rivkina E."/>
            <person name="Demidov N."/>
            <person name="Uchaeva V."/>
            <person name="Suetin S."/>
            <person name="Suzina N."/>
            <person name="Gilichinsky D."/>
        </authorList>
    </citation>
    <scope>NUCLEOTIDE SEQUENCE [LARGE SCALE GENOMIC DNA]</scope>
    <source>
        <strain evidence="11 12">C7</strain>
    </source>
</reference>
<dbReference type="SMART" id="SM00487">
    <property type="entry name" value="DEXDc"/>
    <property type="match status" value="1"/>
</dbReference>
<dbReference type="InterPro" id="IPR000629">
    <property type="entry name" value="RNA-helicase_DEAD-box_CS"/>
</dbReference>
<dbReference type="EC" id="3.6.4.13" evidence="11"/>
<dbReference type="InterPro" id="IPR005580">
    <property type="entry name" value="DbpA/CsdA_RNA-bd_dom"/>
</dbReference>
<comment type="caution">
    <text evidence="11">The sequence shown here is derived from an EMBL/GenBank/DDBJ whole genome shotgun (WGS) entry which is preliminary data.</text>
</comment>
<dbReference type="CDD" id="cd12501">
    <property type="entry name" value="RRM_EcDbpA_like"/>
    <property type="match status" value="1"/>
</dbReference>
<dbReference type="InterPro" id="IPR012677">
    <property type="entry name" value="Nucleotide-bd_a/b_plait_sf"/>
</dbReference>
<keyword evidence="1 7" id="KW-0547">Nucleotide-binding</keyword>
<comment type="similarity">
    <text evidence="5 7">Belongs to the DEAD box helicase family.</text>
</comment>
<keyword evidence="2 7" id="KW-0378">Hydrolase</keyword>
<dbReference type="GO" id="GO:0003724">
    <property type="term" value="F:RNA helicase activity"/>
    <property type="evidence" value="ECO:0007669"/>
    <property type="project" value="UniProtKB-EC"/>
</dbReference>
<dbReference type="InterPro" id="IPR044742">
    <property type="entry name" value="DEAD/DEAH_RhlB"/>
</dbReference>
<dbReference type="NCBIfam" id="NF008744">
    <property type="entry name" value="PRK11776.1"/>
    <property type="match status" value="1"/>
</dbReference>